<feature type="compositionally biased region" description="Basic and acidic residues" evidence="1">
    <location>
        <begin position="246"/>
        <end position="288"/>
    </location>
</feature>
<dbReference type="EMBL" id="JAVHJO010000013">
    <property type="protein sequence ID" value="KAK6530228.1"/>
    <property type="molecule type" value="Genomic_DNA"/>
</dbReference>
<dbReference type="AlphaFoldDB" id="A0AAV9WYP1"/>
<feature type="compositionally biased region" description="Basic residues" evidence="1">
    <location>
        <begin position="361"/>
        <end position="373"/>
    </location>
</feature>
<feature type="compositionally biased region" description="Basic and acidic residues" evidence="1">
    <location>
        <begin position="90"/>
        <end position="173"/>
    </location>
</feature>
<feature type="compositionally biased region" description="Basic and acidic residues" evidence="1">
    <location>
        <begin position="374"/>
        <end position="390"/>
    </location>
</feature>
<protein>
    <submittedName>
        <fullName evidence="2">Uncharacterized protein</fullName>
    </submittedName>
</protein>
<dbReference type="Proteomes" id="UP001365542">
    <property type="component" value="Unassembled WGS sequence"/>
</dbReference>
<accession>A0AAV9WYP1</accession>
<feature type="compositionally biased region" description="Acidic residues" evidence="1">
    <location>
        <begin position="77"/>
        <end position="89"/>
    </location>
</feature>
<feature type="compositionally biased region" description="Basic residues" evidence="1">
    <location>
        <begin position="316"/>
        <end position="325"/>
    </location>
</feature>
<feature type="compositionally biased region" description="Basic and acidic residues" evidence="1">
    <location>
        <begin position="186"/>
        <end position="238"/>
    </location>
</feature>
<comment type="caution">
    <text evidence="2">The sequence shown here is derived from an EMBL/GenBank/DDBJ whole genome shotgun (WGS) entry which is preliminary data.</text>
</comment>
<proteinExistence type="predicted"/>
<keyword evidence="3" id="KW-1185">Reference proteome</keyword>
<reference evidence="2 3" key="1">
    <citation type="submission" date="2019-10" db="EMBL/GenBank/DDBJ databases">
        <authorList>
            <person name="Palmer J.M."/>
        </authorList>
    </citation>
    <scope>NUCLEOTIDE SEQUENCE [LARGE SCALE GENOMIC DNA]</scope>
    <source>
        <strain evidence="2 3">TWF694</strain>
    </source>
</reference>
<evidence type="ECO:0000256" key="1">
    <source>
        <dbReference type="SAM" id="MobiDB-lite"/>
    </source>
</evidence>
<evidence type="ECO:0000313" key="2">
    <source>
        <dbReference type="EMBL" id="KAK6530228.1"/>
    </source>
</evidence>
<feature type="compositionally biased region" description="Basic and acidic residues" evidence="1">
    <location>
        <begin position="326"/>
        <end position="355"/>
    </location>
</feature>
<organism evidence="2 3">
    <name type="scientific">Orbilia ellipsospora</name>
    <dbReference type="NCBI Taxonomy" id="2528407"/>
    <lineage>
        <taxon>Eukaryota</taxon>
        <taxon>Fungi</taxon>
        <taxon>Dikarya</taxon>
        <taxon>Ascomycota</taxon>
        <taxon>Pezizomycotina</taxon>
        <taxon>Orbiliomycetes</taxon>
        <taxon>Orbiliales</taxon>
        <taxon>Orbiliaceae</taxon>
        <taxon>Orbilia</taxon>
    </lineage>
</organism>
<feature type="region of interest" description="Disordered" evidence="1">
    <location>
        <begin position="75"/>
        <end position="397"/>
    </location>
</feature>
<gene>
    <name evidence="2" type="ORF">TWF694_003592</name>
</gene>
<name>A0AAV9WYP1_9PEZI</name>
<evidence type="ECO:0000313" key="3">
    <source>
        <dbReference type="Proteomes" id="UP001365542"/>
    </source>
</evidence>
<sequence length="397" mass="46392">MRDHEWTPEGRLVEFGETASRFGEDMVTLVDDKPDYLDDEIPKWEPNMPRAMTPKEIKKNMKMLIMMMKDLGHELDPQAEDDNNEEFDTDQDKTTEQHKENKIAAQSEDGKITHKLEEMEIKVESEANDTTKKNEAEKPKRYEDQWIKQLLEDKDRRDVLRAAIEEMDRRESPQTESGVQGGVEDFGTRDGHSGPAREHQSGKPERPEQAGDRGKKRDNTSGPRTDDIQQAADREKYRTSRHGHQGRREDERKEGSEQLSSDKTKHTSRREKPIEGERSTVTEGEERRRRSHRDRPREVRRVPSSEQLGQPSSEPRRHRPHRERSPRHEGESSSRRSREHRTRRDDQPDPADQARESSTLHQKHHRSQQKREHRSGTEREHRSDGSKKVDAAQNDSA</sequence>